<feature type="repeat" description="ANK" evidence="3">
    <location>
        <begin position="318"/>
        <end position="350"/>
    </location>
</feature>
<organism evidence="6 7">
    <name type="scientific">Effrenium voratum</name>
    <dbReference type="NCBI Taxonomy" id="2562239"/>
    <lineage>
        <taxon>Eukaryota</taxon>
        <taxon>Sar</taxon>
        <taxon>Alveolata</taxon>
        <taxon>Dinophyceae</taxon>
        <taxon>Suessiales</taxon>
        <taxon>Symbiodiniaceae</taxon>
        <taxon>Effrenium</taxon>
    </lineage>
</organism>
<feature type="transmembrane region" description="Helical" evidence="5">
    <location>
        <begin position="787"/>
        <end position="807"/>
    </location>
</feature>
<reference evidence="6" key="1">
    <citation type="submission" date="2023-08" db="EMBL/GenBank/DDBJ databases">
        <authorList>
            <person name="Chen Y."/>
            <person name="Shah S."/>
            <person name="Dougan E. K."/>
            <person name="Thang M."/>
            <person name="Chan C."/>
        </authorList>
    </citation>
    <scope>NUCLEOTIDE SEQUENCE</scope>
</reference>
<feature type="transmembrane region" description="Helical" evidence="5">
    <location>
        <begin position="713"/>
        <end position="734"/>
    </location>
</feature>
<evidence type="ECO:0000256" key="3">
    <source>
        <dbReference type="PROSITE-ProRule" id="PRU00023"/>
    </source>
</evidence>
<dbReference type="InterPro" id="IPR033635">
    <property type="entry name" value="ANKS1/Caskin"/>
</dbReference>
<dbReference type="Pfam" id="PF12796">
    <property type="entry name" value="Ank_2"/>
    <property type="match status" value="1"/>
</dbReference>
<dbReference type="InterPro" id="IPR036770">
    <property type="entry name" value="Ankyrin_rpt-contain_sf"/>
</dbReference>
<name>A0AA36MKA9_9DINO</name>
<sequence length="1034" mass="115957">MAKPSQDRPKVPKGEDDEGESNLAIHPQDERQLEEAFEDIERKYETGAVHELLGYTVRVPVTISADLRLGLDLRDPNDPRKIVGLDDTKPEQRPWPSTEVARVDPLGQIGRWNEYQLQQAEVDDWEDVIYSDQVVEPVAGPIGRAVWLQAVEVENGPMVHQHIGSKGIKLIQQVRQRIGPGYEKARLVLCFFIQASYCYRYKARLIRGNALHVGAVALGGSDEIFGSLVEWGIDLLSECEFMHHSKRGQCLALHLAAGRGRLPMLSMLLEAGVDVNIKTRYNQKDNYTALHEAAFFKQTAVVKLLLESHAKVNEVNLKQQTPLHIASAVGGYNLCRLMVKYDADVEMQDSGKRTALDAAMESGRYPPHKLFHLTGRSFSDLLKVAYHSPAAASDLLRNVEVDAIHPAWGENLAKEMIHSPADGLSKWICLLGLAPKAGEEVIEALTVAPPVKDASHHPLPRRVSLPEGSHFLCQYQPEDTWQYFGTDAKLFPDWHSQLCPGCDARFYAKRGQPTERWLRRLFAFTTGQSTDASNQVQVCTPNQEEERGNFGVVGKAQVTDLVPVKVVTIKLPGIICSKVLYVLSSVGDRHIFVKIGVRAIVTYVWNNLVRYQYYNKTFQRMLVIVLLFCFVCQWIPADPESLVRRGAWSLVASQVYHELFYEVFEAVGYIFELKLPKVYFRQLKNVCDYASAALGLWLMHLTQHDFHLESLPVLLAVVIMGRWVMLIWTCRAFVWAGEKILPVLQASCVPMGGIMLVTLFIFAGFWHCFAALTLAQGALNQYKVLLGTLRLLVLGDGDGAGIILGLYDGDEELGSPITFALFSVAVIGFCIVILNLFIAVHGEAYDKAQETANISFLQEKAAICLHCLLMPKWPPPGWCKIPWPRCVCMAIYVFSFVAWLVLISFRELHPWLASFVLLAGSLLGDAVLLQLPWSKQDSQNYYFWICYRDDYEEADSCPVAESDLPGRLSSVKQNNLAYHARISENLGSLKNKVEIRNQSLELHLGNVDLRLRGMEARLATANQALSSLVPPVLE</sequence>
<keyword evidence="5" id="KW-0812">Transmembrane</keyword>
<feature type="transmembrane region" description="Helical" evidence="5">
    <location>
        <begin position="754"/>
        <end position="775"/>
    </location>
</feature>
<dbReference type="PROSITE" id="PS50088">
    <property type="entry name" value="ANK_REPEAT"/>
    <property type="match status" value="3"/>
</dbReference>
<dbReference type="EMBL" id="CAUJNA010000069">
    <property type="protein sequence ID" value="CAJ1371355.1"/>
    <property type="molecule type" value="Genomic_DNA"/>
</dbReference>
<evidence type="ECO:0000256" key="2">
    <source>
        <dbReference type="ARBA" id="ARBA00023043"/>
    </source>
</evidence>
<feature type="transmembrane region" description="Helical" evidence="5">
    <location>
        <begin position="911"/>
        <end position="931"/>
    </location>
</feature>
<dbReference type="AlphaFoldDB" id="A0AA36MKA9"/>
<keyword evidence="5" id="KW-0472">Membrane</keyword>
<evidence type="ECO:0000313" key="7">
    <source>
        <dbReference type="Proteomes" id="UP001178507"/>
    </source>
</evidence>
<evidence type="ECO:0008006" key="8">
    <source>
        <dbReference type="Google" id="ProtNLM"/>
    </source>
</evidence>
<evidence type="ECO:0000256" key="4">
    <source>
        <dbReference type="SAM" id="MobiDB-lite"/>
    </source>
</evidence>
<proteinExistence type="predicted"/>
<comment type="caution">
    <text evidence="6">The sequence shown here is derived from an EMBL/GenBank/DDBJ whole genome shotgun (WGS) entry which is preliminary data.</text>
</comment>
<dbReference type="Proteomes" id="UP001178507">
    <property type="component" value="Unassembled WGS sequence"/>
</dbReference>
<gene>
    <name evidence="6" type="ORF">EVOR1521_LOCUS1672</name>
</gene>
<accession>A0AA36MKA9</accession>
<feature type="transmembrane region" description="Helical" evidence="5">
    <location>
        <begin position="819"/>
        <end position="840"/>
    </location>
</feature>
<feature type="compositionally biased region" description="Basic and acidic residues" evidence="4">
    <location>
        <begin position="1"/>
        <end position="14"/>
    </location>
</feature>
<feature type="repeat" description="ANK" evidence="3">
    <location>
        <begin position="252"/>
        <end position="280"/>
    </location>
</feature>
<feature type="region of interest" description="Disordered" evidence="4">
    <location>
        <begin position="1"/>
        <end position="31"/>
    </location>
</feature>
<feature type="repeat" description="ANK" evidence="3">
    <location>
        <begin position="285"/>
        <end position="317"/>
    </location>
</feature>
<dbReference type="PANTHER" id="PTHR24174">
    <property type="entry name" value="ANKYRIN REPEAT AND STERILE ALPHA MOTIF DOMAIN-CONTAINING PROTEIN 1"/>
    <property type="match status" value="1"/>
</dbReference>
<evidence type="ECO:0000256" key="5">
    <source>
        <dbReference type="SAM" id="Phobius"/>
    </source>
</evidence>
<keyword evidence="2 3" id="KW-0040">ANK repeat</keyword>
<feature type="transmembrane region" description="Helical" evidence="5">
    <location>
        <begin position="886"/>
        <end position="905"/>
    </location>
</feature>
<keyword evidence="5" id="KW-1133">Transmembrane helix</keyword>
<dbReference type="PANTHER" id="PTHR24174:SF16">
    <property type="entry name" value="CASKIN-2"/>
    <property type="match status" value="1"/>
</dbReference>
<dbReference type="SUPFAM" id="SSF48403">
    <property type="entry name" value="Ankyrin repeat"/>
    <property type="match status" value="1"/>
</dbReference>
<protein>
    <recommendedName>
        <fullName evidence="8">Ion transport domain-containing protein</fullName>
    </recommendedName>
</protein>
<evidence type="ECO:0000256" key="1">
    <source>
        <dbReference type="ARBA" id="ARBA00022737"/>
    </source>
</evidence>
<dbReference type="SMART" id="SM00248">
    <property type="entry name" value="ANK"/>
    <property type="match status" value="3"/>
</dbReference>
<dbReference type="InterPro" id="IPR002110">
    <property type="entry name" value="Ankyrin_rpt"/>
</dbReference>
<dbReference type="Pfam" id="PF00023">
    <property type="entry name" value="Ank"/>
    <property type="match status" value="1"/>
</dbReference>
<keyword evidence="7" id="KW-1185">Reference proteome</keyword>
<dbReference type="Gene3D" id="1.25.40.20">
    <property type="entry name" value="Ankyrin repeat-containing domain"/>
    <property type="match status" value="2"/>
</dbReference>
<evidence type="ECO:0000313" key="6">
    <source>
        <dbReference type="EMBL" id="CAJ1371355.1"/>
    </source>
</evidence>
<dbReference type="PROSITE" id="PS50297">
    <property type="entry name" value="ANK_REP_REGION"/>
    <property type="match status" value="3"/>
</dbReference>
<keyword evidence="1" id="KW-0677">Repeat</keyword>